<accession>A0A0B8QCP9</accession>
<dbReference type="Proteomes" id="UP000031666">
    <property type="component" value="Unassembled WGS sequence"/>
</dbReference>
<comment type="caution">
    <text evidence="1">The sequence shown here is derived from an EMBL/GenBank/DDBJ whole genome shotgun (WGS) entry which is preliminary data.</text>
</comment>
<dbReference type="EC" id="4.1.3.36" evidence="1"/>
<sequence>MATIFNPDLWTAVPGFDFEDITYHRHIEQGTVRIAFDRPDCLNAFRPKQWMNCSRL</sequence>
<gene>
    <name evidence="1" type="ORF">JCM19241_3958</name>
</gene>
<reference evidence="1 2" key="2">
    <citation type="submission" date="2015-01" db="EMBL/GenBank/DDBJ databases">
        <authorList>
            <consortium name="NBRP consortium"/>
            <person name="Sawabe T."/>
            <person name="Meirelles P."/>
            <person name="Feng G."/>
            <person name="Sayaka M."/>
            <person name="Hattori M."/>
            <person name="Ohkuma M."/>
        </authorList>
    </citation>
    <scope>NUCLEOTIDE SEQUENCE [LARGE SCALE GENOMIC DNA]</scope>
    <source>
        <strain evidence="2">JCM 19241</strain>
    </source>
</reference>
<organism evidence="1 2">
    <name type="scientific">Vibrio ishigakensis</name>
    <dbReference type="NCBI Taxonomy" id="1481914"/>
    <lineage>
        <taxon>Bacteria</taxon>
        <taxon>Pseudomonadati</taxon>
        <taxon>Pseudomonadota</taxon>
        <taxon>Gammaproteobacteria</taxon>
        <taxon>Vibrionales</taxon>
        <taxon>Vibrionaceae</taxon>
        <taxon>Vibrio</taxon>
    </lineage>
</organism>
<dbReference type="EMBL" id="BBSC01000006">
    <property type="protein sequence ID" value="GAM76421.1"/>
    <property type="molecule type" value="Genomic_DNA"/>
</dbReference>
<evidence type="ECO:0000313" key="2">
    <source>
        <dbReference type="Proteomes" id="UP000031666"/>
    </source>
</evidence>
<dbReference type="Gene3D" id="3.90.226.10">
    <property type="entry name" value="2-enoyl-CoA Hydratase, Chain A, domain 1"/>
    <property type="match status" value="1"/>
</dbReference>
<reference evidence="1 2" key="1">
    <citation type="submission" date="2015-01" db="EMBL/GenBank/DDBJ databases">
        <title>Vibrio sp. C94 JCM 19241 whole genome shotgun sequence.</title>
        <authorList>
            <person name="Sawabe T."/>
            <person name="Meirelles P."/>
            <person name="Feng G."/>
            <person name="Sayaka M."/>
            <person name="Hattori M."/>
            <person name="Ohkuma M."/>
        </authorList>
    </citation>
    <scope>NUCLEOTIDE SEQUENCE [LARGE SCALE GENOMIC DNA]</scope>
    <source>
        <strain evidence="2">JCM 19241</strain>
    </source>
</reference>
<protein>
    <submittedName>
        <fullName evidence="1">Naphthoate synthase</fullName>
        <ecNumber evidence="1">4.1.3.36</ecNumber>
    </submittedName>
</protein>
<proteinExistence type="predicted"/>
<dbReference type="AlphaFoldDB" id="A0A0B8QCP9"/>
<dbReference type="GO" id="GO:0008935">
    <property type="term" value="F:1,4-dihydroxy-2-naphthoyl-CoA synthase activity"/>
    <property type="evidence" value="ECO:0007669"/>
    <property type="project" value="UniProtKB-EC"/>
</dbReference>
<keyword evidence="1" id="KW-0456">Lyase</keyword>
<evidence type="ECO:0000313" key="1">
    <source>
        <dbReference type="EMBL" id="GAM76421.1"/>
    </source>
</evidence>
<name>A0A0B8QCP9_9VIBR</name>
<dbReference type="STRING" id="1481914.JCM19241_3958"/>